<keyword evidence="2" id="KW-1185">Reference proteome</keyword>
<sequence length="49" mass="5670">MNEMVVNIVLTRIRHSNDSYNLRPDGHRLFSDTLNGKRIVIISTFIQAL</sequence>
<evidence type="ECO:0000313" key="1">
    <source>
        <dbReference type="EMBL" id="VUZ56848.1"/>
    </source>
</evidence>
<evidence type="ECO:0000313" key="2">
    <source>
        <dbReference type="Proteomes" id="UP000321570"/>
    </source>
</evidence>
<reference evidence="1 2" key="1">
    <citation type="submission" date="2019-07" db="EMBL/GenBank/DDBJ databases">
        <authorList>
            <person name="Jastrzebski P J."/>
            <person name="Paukszto L."/>
            <person name="Jastrzebski P J."/>
        </authorList>
    </citation>
    <scope>NUCLEOTIDE SEQUENCE [LARGE SCALE GENOMIC DNA]</scope>
    <source>
        <strain evidence="1 2">WMS-il1</strain>
    </source>
</reference>
<gene>
    <name evidence="1" type="ORF">WMSIL1_LOCUS14357</name>
</gene>
<dbReference type="EMBL" id="CABIJS010000708">
    <property type="protein sequence ID" value="VUZ56848.1"/>
    <property type="molecule type" value="Genomic_DNA"/>
</dbReference>
<protein>
    <submittedName>
        <fullName evidence="1">Uncharacterized protein</fullName>
    </submittedName>
</protein>
<organism evidence="1 2">
    <name type="scientific">Hymenolepis diminuta</name>
    <name type="common">Rat tapeworm</name>
    <dbReference type="NCBI Taxonomy" id="6216"/>
    <lineage>
        <taxon>Eukaryota</taxon>
        <taxon>Metazoa</taxon>
        <taxon>Spiralia</taxon>
        <taxon>Lophotrochozoa</taxon>
        <taxon>Platyhelminthes</taxon>
        <taxon>Cestoda</taxon>
        <taxon>Eucestoda</taxon>
        <taxon>Cyclophyllidea</taxon>
        <taxon>Hymenolepididae</taxon>
        <taxon>Hymenolepis</taxon>
    </lineage>
</organism>
<dbReference type="Proteomes" id="UP000321570">
    <property type="component" value="Unassembled WGS sequence"/>
</dbReference>
<accession>A0A564ZDC1</accession>
<proteinExistence type="predicted"/>
<name>A0A564ZDC1_HYMDI</name>
<dbReference type="AlphaFoldDB" id="A0A564ZDC1"/>